<reference evidence="2 3" key="1">
    <citation type="submission" date="2019-01" db="EMBL/GenBank/DDBJ databases">
        <title>Lacibacter sp. strain TTM-7.</title>
        <authorList>
            <person name="Chen W.-M."/>
        </authorList>
    </citation>
    <scope>NUCLEOTIDE SEQUENCE [LARGE SCALE GENOMIC DNA]</scope>
    <source>
        <strain evidence="2 3">TTM-7</strain>
    </source>
</reference>
<gene>
    <name evidence="2" type="ORF">ESA94_00875</name>
</gene>
<accession>A0A4Q1CKZ2</accession>
<protein>
    <recommendedName>
        <fullName evidence="4">PD-(D/E)XK nuclease family protein</fullName>
    </recommendedName>
</protein>
<keyword evidence="3" id="KW-1185">Reference proteome</keyword>
<evidence type="ECO:0000256" key="1">
    <source>
        <dbReference type="SAM" id="Coils"/>
    </source>
</evidence>
<dbReference type="Proteomes" id="UP000290204">
    <property type="component" value="Unassembled WGS sequence"/>
</dbReference>
<feature type="coiled-coil region" evidence="1">
    <location>
        <begin position="63"/>
        <end position="90"/>
    </location>
</feature>
<comment type="caution">
    <text evidence="2">The sequence shown here is derived from an EMBL/GenBank/DDBJ whole genome shotgun (WGS) entry which is preliminary data.</text>
</comment>
<dbReference type="OrthoDB" id="6346224at2"/>
<evidence type="ECO:0008006" key="4">
    <source>
        <dbReference type="Google" id="ProtNLM"/>
    </source>
</evidence>
<dbReference type="EMBL" id="SDHW01000001">
    <property type="protein sequence ID" value="RXK61600.1"/>
    <property type="molecule type" value="Genomic_DNA"/>
</dbReference>
<name>A0A4Q1CKZ2_9BACT</name>
<proteinExistence type="predicted"/>
<evidence type="ECO:0000313" key="2">
    <source>
        <dbReference type="EMBL" id="RXK61600.1"/>
    </source>
</evidence>
<keyword evidence="1" id="KW-0175">Coiled coil</keyword>
<evidence type="ECO:0000313" key="3">
    <source>
        <dbReference type="Proteomes" id="UP000290204"/>
    </source>
</evidence>
<organism evidence="2 3">
    <name type="scientific">Lacibacter luteus</name>
    <dbReference type="NCBI Taxonomy" id="2508719"/>
    <lineage>
        <taxon>Bacteria</taxon>
        <taxon>Pseudomonadati</taxon>
        <taxon>Bacteroidota</taxon>
        <taxon>Chitinophagia</taxon>
        <taxon>Chitinophagales</taxon>
        <taxon>Chitinophagaceae</taxon>
        <taxon>Lacibacter</taxon>
    </lineage>
</organism>
<sequence length="286" mass="34077">MTTIDTQLADKLLEVLSTQKNVITAKRLNEYHQIINQPFKSNKLDTSLKKIIKAYSHIKLQTKNRVINENKELLDKFQLIEKKAEQKNKETSCDFNVLKLFSINEPMHSFLLANILNPNSEHGQGNLFLLSFLQKLGIEFPEQGQWTITAEKGRIDVLIKRQHPHSVIVIENKSNYAGDQPNQLYRYWYREIYYPNRHRENDYSKHHPEKYQVVFLTPADWKQPSENTTLRPNNWDTSLPTIMPLETKIWKFSNEINSWLSETYNDIPKENHRLKEYIKQYIEFWQ</sequence>
<dbReference type="InterPro" id="IPR029470">
    <property type="entry name" value="PDDEXK_4"/>
</dbReference>
<dbReference type="AlphaFoldDB" id="A0A4Q1CKZ2"/>
<dbReference type="Pfam" id="PF14281">
    <property type="entry name" value="PDDEXK_4"/>
    <property type="match status" value="1"/>
</dbReference>
<dbReference type="RefSeq" id="WP_129128973.1">
    <property type="nucleotide sequence ID" value="NZ_SDHW01000001.1"/>
</dbReference>